<dbReference type="PANTHER" id="PTHR11771">
    <property type="entry name" value="LIPOXYGENASE"/>
    <property type="match status" value="1"/>
</dbReference>
<keyword evidence="2" id="KW-0223">Dioxygenase</keyword>
<keyword evidence="3" id="KW-0560">Oxidoreductase</keyword>
<evidence type="ECO:0000313" key="6">
    <source>
        <dbReference type="Proteomes" id="UP001166674"/>
    </source>
</evidence>
<dbReference type="InterPro" id="IPR000907">
    <property type="entry name" value="LipOase"/>
</dbReference>
<dbReference type="Gene3D" id="1.20.245.10">
    <property type="entry name" value="Lipoxygenase-1, Domain 5"/>
    <property type="match status" value="2"/>
</dbReference>
<dbReference type="GO" id="GO:0016702">
    <property type="term" value="F:oxidoreductase activity, acting on single donors with incorporation of molecular oxygen, incorporation of two atoms of oxygen"/>
    <property type="evidence" value="ECO:0007669"/>
    <property type="project" value="InterPro"/>
</dbReference>
<evidence type="ECO:0000256" key="1">
    <source>
        <dbReference type="ARBA" id="ARBA00022723"/>
    </source>
</evidence>
<dbReference type="Pfam" id="PF00305">
    <property type="entry name" value="Lipoxygenase"/>
    <property type="match status" value="1"/>
</dbReference>
<evidence type="ECO:0000256" key="2">
    <source>
        <dbReference type="ARBA" id="ARBA00022964"/>
    </source>
</evidence>
<dbReference type="GO" id="GO:0034440">
    <property type="term" value="P:lipid oxidation"/>
    <property type="evidence" value="ECO:0007669"/>
    <property type="project" value="InterPro"/>
</dbReference>
<organism evidence="5 6">
    <name type="scientific">Sciurus carolinensis</name>
    <name type="common">Eastern gray squirrel</name>
    <dbReference type="NCBI Taxonomy" id="30640"/>
    <lineage>
        <taxon>Eukaryota</taxon>
        <taxon>Metazoa</taxon>
        <taxon>Chordata</taxon>
        <taxon>Craniata</taxon>
        <taxon>Vertebrata</taxon>
        <taxon>Euteleostomi</taxon>
        <taxon>Mammalia</taxon>
        <taxon>Eutheria</taxon>
        <taxon>Euarchontoglires</taxon>
        <taxon>Glires</taxon>
        <taxon>Rodentia</taxon>
        <taxon>Sciuromorpha</taxon>
        <taxon>Sciuridae</taxon>
        <taxon>Sciurinae</taxon>
        <taxon>Sciurini</taxon>
        <taxon>Sciurus</taxon>
    </lineage>
</organism>
<dbReference type="InterPro" id="IPR013819">
    <property type="entry name" value="LipOase_C"/>
</dbReference>
<keyword evidence="1" id="KW-0479">Metal-binding</keyword>
<evidence type="ECO:0000259" key="4">
    <source>
        <dbReference type="PROSITE" id="PS51393"/>
    </source>
</evidence>
<gene>
    <name evidence="5" type="ORF">SUZIE_108280</name>
</gene>
<dbReference type="EMBL" id="JAATJV010149395">
    <property type="protein sequence ID" value="MBZ3870506.1"/>
    <property type="molecule type" value="Genomic_DNA"/>
</dbReference>
<feature type="domain" description="Lipoxygenase" evidence="4">
    <location>
        <begin position="131"/>
        <end position="185"/>
    </location>
</feature>
<dbReference type="PROSITE" id="PS51393">
    <property type="entry name" value="LIPOXYGENASE_3"/>
    <property type="match status" value="2"/>
</dbReference>
<dbReference type="Proteomes" id="UP001166674">
    <property type="component" value="Unassembled WGS sequence"/>
</dbReference>
<proteinExistence type="predicted"/>
<evidence type="ECO:0000256" key="3">
    <source>
        <dbReference type="ARBA" id="ARBA00023002"/>
    </source>
</evidence>
<dbReference type="GO" id="GO:0046872">
    <property type="term" value="F:metal ion binding"/>
    <property type="evidence" value="ECO:0007669"/>
    <property type="project" value="UniProtKB-KW"/>
</dbReference>
<dbReference type="InterPro" id="IPR036226">
    <property type="entry name" value="LipOase_C_sf"/>
</dbReference>
<dbReference type="AlphaFoldDB" id="A0AA41MEQ1"/>
<comment type="caution">
    <text evidence="5">The sequence shown here is derived from an EMBL/GenBank/DDBJ whole genome shotgun (WGS) entry which is preliminary data.</text>
</comment>
<name>A0AA41MEQ1_SCICA</name>
<feature type="domain" description="Lipoxygenase" evidence="4">
    <location>
        <begin position="210"/>
        <end position="452"/>
    </location>
</feature>
<reference evidence="5" key="1">
    <citation type="submission" date="2020-03" db="EMBL/GenBank/DDBJ databases">
        <title>Studies in the Genomics of Life Span.</title>
        <authorList>
            <person name="Glass D."/>
        </authorList>
    </citation>
    <scope>NUCLEOTIDE SEQUENCE</scope>
    <source>
        <strain evidence="5">SUZIE</strain>
        <tissue evidence="5">Muscle</tissue>
    </source>
</reference>
<sequence length="452" mass="51845">MGKYMIRVATRDSLLTGSTNLVQLWLVGEHREADLGKLLRPLPGRVPPWVSSEGQKEQNFFEDIQTPLTSLRTPYLPLSWIQDDGIHCLPDTAWSVSDDPQNLFKKYREQELEDRRKVYLLKDLAIRVCDSWKDEDLFGYQFLNGTNPMLLRHSTSLPPRLVLPPGMEDLQTQLDKEHQKPNVIIFKQQYVAAPSVMLKLQPDGRLLPVVIQLLIPHFHYTMEINILARNNLVSEYGIFDLVLSTGSGGHVDILWRAIACLTYRSFCPPHDLADRGLLGVKSSLYGQDALRLWDIISRYVQGMVRLFYKSDEAVKHDSELQAWCREITETGLQGAQDLDWYSWIPNGPCTMRKPPSISKDVTEMDIVDSLPDLHQAHMQKTFIKFFGRRQPVMVALGQHREKYFSGPGPQAVLKQFQEELAVMDREIKVRNAGLDLPYEYLQPSMVENSVTI</sequence>
<accession>A0AA41MEQ1</accession>
<protein>
    <submittedName>
        <fullName evidence="5">Arachidonate 12-lipoxygenase, epidermal-type</fullName>
    </submittedName>
</protein>
<keyword evidence="6" id="KW-1185">Reference proteome</keyword>
<dbReference type="SUPFAM" id="SSF48484">
    <property type="entry name" value="Lipoxigenase"/>
    <property type="match status" value="1"/>
</dbReference>
<evidence type="ECO:0000313" key="5">
    <source>
        <dbReference type="EMBL" id="MBZ3870506.1"/>
    </source>
</evidence>